<comment type="caution">
    <text evidence="2">The sequence shown here is derived from an EMBL/GenBank/DDBJ whole genome shotgun (WGS) entry which is preliminary data.</text>
</comment>
<gene>
    <name evidence="2" type="ORF">JCM15548_11680</name>
</gene>
<dbReference type="AlphaFoldDB" id="A0A0E9LWJ8"/>
<dbReference type="Proteomes" id="UP000032900">
    <property type="component" value="Unassembled WGS sequence"/>
</dbReference>
<dbReference type="InterPro" id="IPR026444">
    <property type="entry name" value="Secre_tail"/>
</dbReference>
<name>A0A0E9LWJ8_9BACT</name>
<protein>
    <recommendedName>
        <fullName evidence="1">Secretion system C-terminal sorting domain-containing protein</fullName>
    </recommendedName>
</protein>
<evidence type="ECO:0000313" key="2">
    <source>
        <dbReference type="EMBL" id="GAO29491.1"/>
    </source>
</evidence>
<dbReference type="NCBIfam" id="TIGR04183">
    <property type="entry name" value="Por_Secre_tail"/>
    <property type="match status" value="1"/>
</dbReference>
<feature type="domain" description="Secretion system C-terminal sorting" evidence="1">
    <location>
        <begin position="40"/>
        <end position="101"/>
    </location>
</feature>
<dbReference type="EMBL" id="BAZW01000009">
    <property type="protein sequence ID" value="GAO29491.1"/>
    <property type="molecule type" value="Genomic_DNA"/>
</dbReference>
<dbReference type="Pfam" id="PF18962">
    <property type="entry name" value="Por_Secre_tail"/>
    <property type="match status" value="1"/>
</dbReference>
<keyword evidence="3" id="KW-1185">Reference proteome</keyword>
<organism evidence="2 3">
    <name type="scientific">Geofilum rubicundum JCM 15548</name>
    <dbReference type="NCBI Taxonomy" id="1236989"/>
    <lineage>
        <taxon>Bacteria</taxon>
        <taxon>Pseudomonadati</taxon>
        <taxon>Bacteroidota</taxon>
        <taxon>Bacteroidia</taxon>
        <taxon>Marinilabiliales</taxon>
        <taxon>Marinilabiliaceae</taxon>
        <taxon>Geofilum</taxon>
    </lineage>
</organism>
<dbReference type="RefSeq" id="WP_227625553.1">
    <property type="nucleotide sequence ID" value="NZ_BAZW01000009.1"/>
</dbReference>
<accession>A0A0E9LWJ8</accession>
<proteinExistence type="predicted"/>
<evidence type="ECO:0000313" key="3">
    <source>
        <dbReference type="Proteomes" id="UP000032900"/>
    </source>
</evidence>
<reference evidence="2 3" key="1">
    <citation type="journal article" date="2015" name="Microbes Environ.">
        <title>Distribution and evolution of nitrogen fixation genes in the phylum bacteroidetes.</title>
        <authorList>
            <person name="Inoue J."/>
            <person name="Oshima K."/>
            <person name="Suda W."/>
            <person name="Sakamoto M."/>
            <person name="Iino T."/>
            <person name="Noda S."/>
            <person name="Hongoh Y."/>
            <person name="Hattori M."/>
            <person name="Ohkuma M."/>
        </authorList>
    </citation>
    <scope>NUCLEOTIDE SEQUENCE [LARGE SCALE GENOMIC DNA]</scope>
    <source>
        <strain evidence="2">JCM 15548</strain>
    </source>
</reference>
<sequence length="110" mass="12332">MEITLAAGEFALFTDQKLEEVWLVSSIDEGQMEESTQTMVFPNPVGDELHIKASQQINAVQIYDINGRLILRSEEQSVNSVLNLSALQSGFYLMQIELADGGVEYHKLQK</sequence>
<evidence type="ECO:0000259" key="1">
    <source>
        <dbReference type="Pfam" id="PF18962"/>
    </source>
</evidence>
<dbReference type="STRING" id="1236989.JCM15548_11680"/>